<gene>
    <name evidence="1" type="primary">gerQ</name>
    <name evidence="1" type="ORF">ACFPXP_13660</name>
</gene>
<dbReference type="NCBIfam" id="TIGR02728">
    <property type="entry name" value="spore_gerQ"/>
    <property type="match status" value="1"/>
</dbReference>
<sequence>MYNTYASCLGYHADYDVRYPSYPQTGTAGMMAQTPGFMTSPGAFPGAMVTPQMPSGTAIPGVPGPAGGTQGMLPVEQSYVENILRANLGKKAKFYMTYENNSQWNAKIFVGVIEAAGRDHIIISDPATGKRFLLLTLNLDFVEFDEPLNYTLPFGSAGQTASGR</sequence>
<keyword evidence="1" id="KW-0167">Capsid protein</keyword>
<dbReference type="RefSeq" id="WP_379894832.1">
    <property type="nucleotide sequence ID" value="NZ_CBCSCT010000040.1"/>
</dbReference>
<evidence type="ECO:0000313" key="1">
    <source>
        <dbReference type="EMBL" id="MFC5987451.1"/>
    </source>
</evidence>
<keyword evidence="2" id="KW-1185">Reference proteome</keyword>
<keyword evidence="1" id="KW-0946">Virion</keyword>
<comment type="caution">
    <text evidence="1">The sequence shown here is derived from an EMBL/GenBank/DDBJ whole genome shotgun (WGS) entry which is preliminary data.</text>
</comment>
<proteinExistence type="predicted"/>
<protein>
    <submittedName>
        <fullName evidence="1">Spore coat protein GerQ</fullName>
    </submittedName>
</protein>
<dbReference type="Proteomes" id="UP001596250">
    <property type="component" value="Unassembled WGS sequence"/>
</dbReference>
<evidence type="ECO:0000313" key="2">
    <source>
        <dbReference type="Proteomes" id="UP001596250"/>
    </source>
</evidence>
<dbReference type="EMBL" id="JBHSQV010000163">
    <property type="protein sequence ID" value="MFC5987451.1"/>
    <property type="molecule type" value="Genomic_DNA"/>
</dbReference>
<name>A0ABW1IQW0_9BACL</name>
<organism evidence="1 2">
    <name type="scientific">Marinicrinis lubricantis</name>
    <dbReference type="NCBI Taxonomy" id="2086470"/>
    <lineage>
        <taxon>Bacteria</taxon>
        <taxon>Bacillati</taxon>
        <taxon>Bacillota</taxon>
        <taxon>Bacilli</taxon>
        <taxon>Bacillales</taxon>
        <taxon>Paenibacillaceae</taxon>
    </lineage>
</organism>
<dbReference type="PIRSF" id="PIRSF038931">
    <property type="entry name" value="GerQ"/>
    <property type="match status" value="1"/>
</dbReference>
<dbReference type="Pfam" id="PF09671">
    <property type="entry name" value="Spore_GerQ"/>
    <property type="match status" value="1"/>
</dbReference>
<reference evidence="2" key="1">
    <citation type="journal article" date="2019" name="Int. J. Syst. Evol. Microbiol.">
        <title>The Global Catalogue of Microorganisms (GCM) 10K type strain sequencing project: providing services to taxonomists for standard genome sequencing and annotation.</title>
        <authorList>
            <consortium name="The Broad Institute Genomics Platform"/>
            <consortium name="The Broad Institute Genome Sequencing Center for Infectious Disease"/>
            <person name="Wu L."/>
            <person name="Ma J."/>
        </authorList>
    </citation>
    <scope>NUCLEOTIDE SEQUENCE [LARGE SCALE GENOMIC DNA]</scope>
    <source>
        <strain evidence="2">CCM 8749</strain>
    </source>
</reference>
<dbReference type="InterPro" id="IPR014099">
    <property type="entry name" value="Spore_coat_GerQ"/>
</dbReference>
<accession>A0ABW1IQW0</accession>